<accession>A0AAD7NXU9</accession>
<dbReference type="AlphaFoldDB" id="A0AAD7NXU9"/>
<dbReference type="InterPro" id="IPR013083">
    <property type="entry name" value="Znf_RING/FYVE/PHD"/>
</dbReference>
<evidence type="ECO:0000259" key="2">
    <source>
        <dbReference type="PROSITE" id="PS50089"/>
    </source>
</evidence>
<dbReference type="PROSITE" id="PS50089">
    <property type="entry name" value="ZF_RING_2"/>
    <property type="match status" value="1"/>
</dbReference>
<dbReference type="GO" id="GO:0008270">
    <property type="term" value="F:zinc ion binding"/>
    <property type="evidence" value="ECO:0007669"/>
    <property type="project" value="UniProtKB-KW"/>
</dbReference>
<keyword evidence="4" id="KW-1185">Reference proteome</keyword>
<dbReference type="SMART" id="SM00184">
    <property type="entry name" value="RING"/>
    <property type="match status" value="1"/>
</dbReference>
<sequence>MSSGRRDLNTPNYSIRHAPLVHDSSISDSDSDVELDPAPLRVHAPPALFSPRASPLARQDTVIIPFDDDARASLDPRIAVPRRAFRVPPKRREDLWLGGWGPPAVDNVVDDHTCNICMCLKSHPVSYMCGHGHCYACIRLWLEYDRRCPECRTPMACKPFRVFAEEKSIARAHGNWDTSRVDYNWDGLVFPSLR</sequence>
<name>A0AAD7NXU9_9AGAR</name>
<proteinExistence type="predicted"/>
<dbReference type="Pfam" id="PF13923">
    <property type="entry name" value="zf-C3HC4_2"/>
    <property type="match status" value="1"/>
</dbReference>
<feature type="domain" description="RING-type" evidence="2">
    <location>
        <begin position="114"/>
        <end position="152"/>
    </location>
</feature>
<dbReference type="InterPro" id="IPR001841">
    <property type="entry name" value="Znf_RING"/>
</dbReference>
<keyword evidence="1" id="KW-0863">Zinc-finger</keyword>
<keyword evidence="1" id="KW-0862">Zinc</keyword>
<dbReference type="SUPFAM" id="SSF57850">
    <property type="entry name" value="RING/U-box"/>
    <property type="match status" value="1"/>
</dbReference>
<comment type="caution">
    <text evidence="3">The sequence shown here is derived from an EMBL/GenBank/DDBJ whole genome shotgun (WGS) entry which is preliminary data.</text>
</comment>
<dbReference type="Proteomes" id="UP001215280">
    <property type="component" value="Unassembled WGS sequence"/>
</dbReference>
<reference evidence="3" key="1">
    <citation type="submission" date="2023-03" db="EMBL/GenBank/DDBJ databases">
        <title>Massive genome expansion in bonnet fungi (Mycena s.s.) driven by repeated elements and novel gene families across ecological guilds.</title>
        <authorList>
            <consortium name="Lawrence Berkeley National Laboratory"/>
            <person name="Harder C.B."/>
            <person name="Miyauchi S."/>
            <person name="Viragh M."/>
            <person name="Kuo A."/>
            <person name="Thoen E."/>
            <person name="Andreopoulos B."/>
            <person name="Lu D."/>
            <person name="Skrede I."/>
            <person name="Drula E."/>
            <person name="Henrissat B."/>
            <person name="Morin E."/>
            <person name="Kohler A."/>
            <person name="Barry K."/>
            <person name="LaButti K."/>
            <person name="Morin E."/>
            <person name="Salamov A."/>
            <person name="Lipzen A."/>
            <person name="Mereny Z."/>
            <person name="Hegedus B."/>
            <person name="Baldrian P."/>
            <person name="Stursova M."/>
            <person name="Weitz H."/>
            <person name="Taylor A."/>
            <person name="Grigoriev I.V."/>
            <person name="Nagy L.G."/>
            <person name="Martin F."/>
            <person name="Kauserud H."/>
        </authorList>
    </citation>
    <scope>NUCLEOTIDE SEQUENCE</scope>
    <source>
        <strain evidence="3">CBHHK188m</strain>
    </source>
</reference>
<evidence type="ECO:0000313" key="3">
    <source>
        <dbReference type="EMBL" id="KAJ7779471.1"/>
    </source>
</evidence>
<organism evidence="3 4">
    <name type="scientific">Mycena maculata</name>
    <dbReference type="NCBI Taxonomy" id="230809"/>
    <lineage>
        <taxon>Eukaryota</taxon>
        <taxon>Fungi</taxon>
        <taxon>Dikarya</taxon>
        <taxon>Basidiomycota</taxon>
        <taxon>Agaricomycotina</taxon>
        <taxon>Agaricomycetes</taxon>
        <taxon>Agaricomycetidae</taxon>
        <taxon>Agaricales</taxon>
        <taxon>Marasmiineae</taxon>
        <taxon>Mycenaceae</taxon>
        <taxon>Mycena</taxon>
    </lineage>
</organism>
<gene>
    <name evidence="3" type="ORF">DFH07DRAFT_765756</name>
</gene>
<evidence type="ECO:0000313" key="4">
    <source>
        <dbReference type="Proteomes" id="UP001215280"/>
    </source>
</evidence>
<dbReference type="EMBL" id="JARJLG010000007">
    <property type="protein sequence ID" value="KAJ7779471.1"/>
    <property type="molecule type" value="Genomic_DNA"/>
</dbReference>
<dbReference type="Gene3D" id="3.30.40.10">
    <property type="entry name" value="Zinc/RING finger domain, C3HC4 (zinc finger)"/>
    <property type="match status" value="1"/>
</dbReference>
<keyword evidence="1" id="KW-0479">Metal-binding</keyword>
<evidence type="ECO:0000256" key="1">
    <source>
        <dbReference type="PROSITE-ProRule" id="PRU00175"/>
    </source>
</evidence>
<protein>
    <recommendedName>
        <fullName evidence="2">RING-type domain-containing protein</fullName>
    </recommendedName>
</protein>